<sequence>MVARLLPDGRRLHLQDGPIDLVIGADGAREAVAAAYRASAARFEGLLDELCAELALLRAAAAPDRPPDGVVARRMWAAVLPHAAHAFITPMAAVAGAVAEEILAAMTAAAPLDRAHVNNGGDIALHLAPGTHLAAGLIDRPDRPTLVGSATIRAADPARGIATSGWRGRSFSLGISDAVTILAGTAAAADAAATVVANAVDLPGHGAIARRRARDLQPDSDLGDRLVTVAVGPLEAAEIERALAAGRREADRLIGDGLIVGAALQLAGRVRVAGEFGVLPAQDAGHAPVTAIPGIDKMLSGHAVWTGRRPSGQFNLTFASRKCQIELTTSSKS</sequence>
<organism evidence="1 2">
    <name type="scientific">Prosthecodimorpha staleyi</name>
    <dbReference type="NCBI Taxonomy" id="2840188"/>
    <lineage>
        <taxon>Bacteria</taxon>
        <taxon>Pseudomonadati</taxon>
        <taxon>Pseudomonadota</taxon>
        <taxon>Alphaproteobacteria</taxon>
        <taxon>Hyphomicrobiales</taxon>
        <taxon>Ancalomicrobiaceae</taxon>
        <taxon>Prosthecodimorpha</taxon>
    </lineage>
</organism>
<protein>
    <submittedName>
        <fullName evidence="1">UPF0280 family protein</fullName>
    </submittedName>
</protein>
<dbReference type="Proteomes" id="UP000766595">
    <property type="component" value="Unassembled WGS sequence"/>
</dbReference>
<dbReference type="SUPFAM" id="SSF143631">
    <property type="entry name" value="ApbE-like"/>
    <property type="match status" value="1"/>
</dbReference>
<dbReference type="AlphaFoldDB" id="A0A947D0W3"/>
<comment type="caution">
    <text evidence="1">The sequence shown here is derived from an EMBL/GenBank/DDBJ whole genome shotgun (WGS) entry which is preliminary data.</text>
</comment>
<dbReference type="InterPro" id="IPR003374">
    <property type="entry name" value="ApbE-like_sf"/>
</dbReference>
<name>A0A947D0W3_9HYPH</name>
<dbReference type="RefSeq" id="WP_261967628.1">
    <property type="nucleotide sequence ID" value="NZ_JAHHZF010000002.1"/>
</dbReference>
<evidence type="ECO:0000313" key="2">
    <source>
        <dbReference type="Proteomes" id="UP000766595"/>
    </source>
</evidence>
<evidence type="ECO:0000313" key="1">
    <source>
        <dbReference type="EMBL" id="MBT9288556.1"/>
    </source>
</evidence>
<keyword evidence="2" id="KW-1185">Reference proteome</keyword>
<dbReference type="NCBIfam" id="NF003322">
    <property type="entry name" value="PRK04334.1-2"/>
    <property type="match status" value="1"/>
</dbReference>
<proteinExistence type="predicted"/>
<gene>
    <name evidence="1" type="ORF">KL771_03790</name>
</gene>
<accession>A0A947D0W3</accession>
<dbReference type="EMBL" id="JAHHZF010000002">
    <property type="protein sequence ID" value="MBT9288556.1"/>
    <property type="molecule type" value="Genomic_DNA"/>
</dbReference>
<reference evidence="1 2" key="1">
    <citation type="submission" date="2021-06" db="EMBL/GenBank/DDBJ databases">
        <authorList>
            <person name="Grouzdev D.S."/>
            <person name="Koziaeva V."/>
        </authorList>
    </citation>
    <scope>NUCLEOTIDE SEQUENCE [LARGE SCALE GENOMIC DNA]</scope>
    <source>
        <strain evidence="1 2">22</strain>
    </source>
</reference>
<dbReference type="Gene3D" id="3.10.520.10">
    <property type="entry name" value="ApbE-like domains"/>
    <property type="match status" value="1"/>
</dbReference>